<accession>A0ABY6P003</accession>
<sequence>MTTTHDISGTSKGHVHDEVGPVHVDSVAGEDARVPPDTAQIKDAAGVDAAGVPLPHSKDLP</sequence>
<feature type="region of interest" description="Disordered" evidence="1">
    <location>
        <begin position="1"/>
        <end position="61"/>
    </location>
</feature>
<feature type="compositionally biased region" description="Polar residues" evidence="1">
    <location>
        <begin position="1"/>
        <end position="11"/>
    </location>
</feature>
<organism evidence="2 3">
    <name type="scientific">Rhodococcus antarcticus</name>
    <dbReference type="NCBI Taxonomy" id="2987751"/>
    <lineage>
        <taxon>Bacteria</taxon>
        <taxon>Bacillati</taxon>
        <taxon>Actinomycetota</taxon>
        <taxon>Actinomycetes</taxon>
        <taxon>Mycobacteriales</taxon>
        <taxon>Nocardiaceae</taxon>
        <taxon>Rhodococcus</taxon>
    </lineage>
</organism>
<evidence type="ECO:0000256" key="1">
    <source>
        <dbReference type="SAM" id="MobiDB-lite"/>
    </source>
</evidence>
<dbReference type="Proteomes" id="UP001164965">
    <property type="component" value="Chromosome"/>
</dbReference>
<keyword evidence="3" id="KW-1185">Reference proteome</keyword>
<evidence type="ECO:0000313" key="2">
    <source>
        <dbReference type="EMBL" id="UZJ24992.1"/>
    </source>
</evidence>
<gene>
    <name evidence="2" type="ORF">RHODO2019_00265</name>
</gene>
<evidence type="ECO:0000313" key="3">
    <source>
        <dbReference type="Proteomes" id="UP001164965"/>
    </source>
</evidence>
<reference evidence="2" key="1">
    <citation type="submission" date="2022-10" db="EMBL/GenBank/DDBJ databases">
        <title>Rhodococcus sp.75.</title>
        <authorList>
            <person name="Sun M."/>
        </authorList>
    </citation>
    <scope>NUCLEOTIDE SEQUENCE</scope>
    <source>
        <strain evidence="2">75</strain>
    </source>
</reference>
<proteinExistence type="predicted"/>
<name>A0ABY6P003_9NOCA</name>
<dbReference type="RefSeq" id="WP_265383098.1">
    <property type="nucleotide sequence ID" value="NZ_CP110615.1"/>
</dbReference>
<protein>
    <submittedName>
        <fullName evidence="2">Uncharacterized protein</fullName>
    </submittedName>
</protein>
<dbReference type="EMBL" id="CP110615">
    <property type="protein sequence ID" value="UZJ24992.1"/>
    <property type="molecule type" value="Genomic_DNA"/>
</dbReference>